<gene>
    <name evidence="4" type="ORF">C1SCF055_LOCUS34685</name>
</gene>
<dbReference type="PANTHER" id="PTHR48070:SF6">
    <property type="entry name" value="ESTERASE OVCA2"/>
    <property type="match status" value="1"/>
</dbReference>
<dbReference type="Gene3D" id="3.90.960.10">
    <property type="entry name" value="YbaK/aminoacyl-tRNA synthetase-associated domain"/>
    <property type="match status" value="1"/>
</dbReference>
<keyword evidence="1" id="KW-0378">Hydrolase</keyword>
<dbReference type="GO" id="GO:0005634">
    <property type="term" value="C:nucleus"/>
    <property type="evidence" value="ECO:0007669"/>
    <property type="project" value="TreeGrafter"/>
</dbReference>
<dbReference type="PANTHER" id="PTHR48070">
    <property type="entry name" value="ESTERASE OVCA2"/>
    <property type="match status" value="1"/>
</dbReference>
<dbReference type="InterPro" id="IPR005645">
    <property type="entry name" value="FSH-like_dom"/>
</dbReference>
<dbReference type="EMBL" id="CAMXCT010004491">
    <property type="protein sequence ID" value="CAI4009314.1"/>
    <property type="molecule type" value="Genomic_DNA"/>
</dbReference>
<comment type="caution">
    <text evidence="4">The sequence shown here is derived from an EMBL/GenBank/DDBJ whole genome shotgun (WGS) entry which is preliminary data.</text>
</comment>
<dbReference type="InterPro" id="IPR007214">
    <property type="entry name" value="YbaK/aa-tRNA-synth-assoc-dom"/>
</dbReference>
<evidence type="ECO:0000313" key="6">
    <source>
        <dbReference type="EMBL" id="CAL4796626.1"/>
    </source>
</evidence>
<evidence type="ECO:0000313" key="5">
    <source>
        <dbReference type="EMBL" id="CAL1162689.1"/>
    </source>
</evidence>
<feature type="domain" description="YbaK/aminoacyl-tRNA synthetase-associated" evidence="3">
    <location>
        <begin position="219"/>
        <end position="336"/>
    </location>
</feature>
<dbReference type="EMBL" id="CAMXCT030004491">
    <property type="protein sequence ID" value="CAL4796626.1"/>
    <property type="molecule type" value="Genomic_DNA"/>
</dbReference>
<dbReference type="OrthoDB" id="308744at2759"/>
<evidence type="ECO:0000256" key="1">
    <source>
        <dbReference type="ARBA" id="ARBA00022801"/>
    </source>
</evidence>
<dbReference type="AlphaFoldDB" id="A0A9P1GGD9"/>
<reference evidence="4" key="1">
    <citation type="submission" date="2022-10" db="EMBL/GenBank/DDBJ databases">
        <authorList>
            <person name="Chen Y."/>
            <person name="Dougan E. K."/>
            <person name="Chan C."/>
            <person name="Rhodes N."/>
            <person name="Thang M."/>
        </authorList>
    </citation>
    <scope>NUCLEOTIDE SEQUENCE</scope>
</reference>
<proteinExistence type="predicted"/>
<dbReference type="InterPro" id="IPR036754">
    <property type="entry name" value="YbaK/aa-tRNA-synt-asso_dom_sf"/>
</dbReference>
<dbReference type="Pfam" id="PF03959">
    <property type="entry name" value="FSH1"/>
    <property type="match status" value="1"/>
</dbReference>
<accession>A0A9P1GGD9</accession>
<keyword evidence="7" id="KW-1185">Reference proteome</keyword>
<dbReference type="InterPro" id="IPR029058">
    <property type="entry name" value="AB_hydrolase_fold"/>
</dbReference>
<dbReference type="Gene3D" id="3.40.50.1820">
    <property type="entry name" value="alpha/beta hydrolase"/>
    <property type="match status" value="1"/>
</dbReference>
<protein>
    <submittedName>
        <fullName evidence="6">Esterase OVCA2 (Ovarian cancer-associated gene 2 protein homolog)</fullName>
    </submittedName>
</protein>
<evidence type="ECO:0000313" key="7">
    <source>
        <dbReference type="Proteomes" id="UP001152797"/>
    </source>
</evidence>
<organism evidence="4">
    <name type="scientific">Cladocopium goreaui</name>
    <dbReference type="NCBI Taxonomy" id="2562237"/>
    <lineage>
        <taxon>Eukaryota</taxon>
        <taxon>Sar</taxon>
        <taxon>Alveolata</taxon>
        <taxon>Dinophyceae</taxon>
        <taxon>Suessiales</taxon>
        <taxon>Symbiodiniaceae</taxon>
        <taxon>Cladocopium</taxon>
    </lineage>
</organism>
<evidence type="ECO:0000259" key="3">
    <source>
        <dbReference type="Pfam" id="PF04073"/>
    </source>
</evidence>
<evidence type="ECO:0000259" key="2">
    <source>
        <dbReference type="Pfam" id="PF03959"/>
    </source>
</evidence>
<evidence type="ECO:0000313" key="4">
    <source>
        <dbReference type="EMBL" id="CAI4009314.1"/>
    </source>
</evidence>
<dbReference type="GO" id="GO:0005737">
    <property type="term" value="C:cytoplasm"/>
    <property type="evidence" value="ECO:0007669"/>
    <property type="project" value="TreeGrafter"/>
</dbReference>
<dbReference type="SUPFAM" id="SSF55826">
    <property type="entry name" value="YbaK/ProRS associated domain"/>
    <property type="match status" value="1"/>
</dbReference>
<dbReference type="GO" id="GO:0002161">
    <property type="term" value="F:aminoacyl-tRNA deacylase activity"/>
    <property type="evidence" value="ECO:0007669"/>
    <property type="project" value="InterPro"/>
</dbReference>
<dbReference type="Pfam" id="PF04073">
    <property type="entry name" value="tRNA_edit"/>
    <property type="match status" value="1"/>
</dbReference>
<dbReference type="Proteomes" id="UP001152797">
    <property type="component" value="Unassembled WGS sequence"/>
</dbReference>
<dbReference type="EMBL" id="CAMXCT020004491">
    <property type="protein sequence ID" value="CAL1162689.1"/>
    <property type="molecule type" value="Genomic_DNA"/>
</dbReference>
<reference evidence="5" key="2">
    <citation type="submission" date="2024-04" db="EMBL/GenBank/DDBJ databases">
        <authorList>
            <person name="Chen Y."/>
            <person name="Shah S."/>
            <person name="Dougan E. K."/>
            <person name="Thang M."/>
            <person name="Chan C."/>
        </authorList>
    </citation>
    <scope>NUCLEOTIDE SEQUENCE [LARGE SCALE GENOMIC DNA]</scope>
</reference>
<sequence length="353" mass="38339">MVQLRASSPWRKICCKDQHLSQLALTKEWSKGGYDAILGFSQGAILAAALCTRLLEKGQPPRFAIFLSGFGKPKPAGFTFPESPMPIPSLHMWGDADEHIPSWTSKVLAERFDNPQVHAHAGHHIVPQKAADVNIILSFIEMIGQPKATSNGITKTGGPASPGYPGIPCDELVVALRRYSAPRQTAYAMEELEHPGTGTYERLVALLLGKDYASMSHGACRTSEDAVRVRLAGGWQDVTLHSGAKAMLLRTPTAQWLLAVLPADVKLSWKKLRAMHGKGTRIATEEEVVEVTGCLPGAVPPMAAAFPRQAAVVADVTLPEVINFNCGLRTRSIQMKRQCYESVQPATFADIIE</sequence>
<feature type="domain" description="Serine hydrolase" evidence="2">
    <location>
        <begin position="31"/>
        <end position="133"/>
    </location>
</feature>
<dbReference type="InterPro" id="IPR050593">
    <property type="entry name" value="LovG"/>
</dbReference>
<name>A0A9P1GGD9_9DINO</name>
<dbReference type="SUPFAM" id="SSF53474">
    <property type="entry name" value="alpha/beta-Hydrolases"/>
    <property type="match status" value="1"/>
</dbReference>